<dbReference type="PROSITE" id="PS00070">
    <property type="entry name" value="ALDEHYDE_DEHYDR_CYS"/>
    <property type="match status" value="1"/>
</dbReference>
<evidence type="ECO:0000256" key="3">
    <source>
        <dbReference type="ARBA" id="ARBA00023027"/>
    </source>
</evidence>
<dbReference type="Pfam" id="PF00171">
    <property type="entry name" value="Aldedh"/>
    <property type="match status" value="1"/>
</dbReference>
<dbReference type="InterPro" id="IPR015590">
    <property type="entry name" value="Aldehyde_DH_dom"/>
</dbReference>
<feature type="domain" description="Aldehyde dehydrogenase" evidence="8">
    <location>
        <begin position="9"/>
        <end position="441"/>
    </location>
</feature>
<keyword evidence="7" id="KW-0175">Coiled coil</keyword>
<evidence type="ECO:0000256" key="4">
    <source>
        <dbReference type="PIRNR" id="PIRNR036492"/>
    </source>
</evidence>
<keyword evidence="10" id="KW-1185">Reference proteome</keyword>
<accession>A0ABT3RT08</accession>
<feature type="active site" evidence="5">
    <location>
        <position position="222"/>
    </location>
</feature>
<dbReference type="InterPro" id="IPR016162">
    <property type="entry name" value="Ald_DH_N"/>
</dbReference>
<reference evidence="9 10" key="1">
    <citation type="submission" date="2022-11" db="EMBL/GenBank/DDBJ databases">
        <title>The characterization of three novel Bacteroidetes species and genomic analysis of their roles in tidal elemental geochemical cycles.</title>
        <authorList>
            <person name="Ma K."/>
        </authorList>
    </citation>
    <scope>NUCLEOTIDE SEQUENCE [LARGE SCALE GENOMIC DNA]</scope>
    <source>
        <strain evidence="9 10">M17</strain>
    </source>
</reference>
<comment type="similarity">
    <text evidence="1 4 6">Belongs to the aldehyde dehydrogenase family.</text>
</comment>
<evidence type="ECO:0000256" key="7">
    <source>
        <dbReference type="SAM" id="Coils"/>
    </source>
</evidence>
<dbReference type="InterPro" id="IPR016163">
    <property type="entry name" value="Ald_DH_C"/>
</dbReference>
<evidence type="ECO:0000256" key="2">
    <source>
        <dbReference type="ARBA" id="ARBA00023002"/>
    </source>
</evidence>
<keyword evidence="3" id="KW-0520">NAD</keyword>
<sequence length="477" mass="53334">MSTTAEETKAGFEKEISTIFEDQLAVSRQLRKSTVKDRIRKLKKLEKQILHFQEEIKQALYRDFQKPAEETEISETWVVLAEIRHTCKNLKKWLRPQKVDTPLPLLGSTSEVIFEPKGRTLIISPWNYPFNLALGPLVSAVAAGNTCIIKPSEFTPSTNVVIKEIISRVFDKAEVAVIEGEVPETQYLLSLPFDHIFFTGSPAVGKIVMEAAAKNLTGVTLELGGKSPTIIHKDAKIKDSAEKIVFGKFLNAGQTCVAPDYLLVHKDIKNELIEALKRTIKEKFHSDDPETTPYCNIINQKNGERIKDIFQDAVDKGAKVISGGNFSNNDITISPTLLDSVSEDMRIMGEEIFGPLLPIIEYDDLKNAAEIINSKPKPLALYYFGNTSKDQKFIIQSCQSGTTAINDCVIQFTNTEIPFGGIGNSGFGNGHGYWGVRAFSHERPILKQNTIFPSSSLLHPPYNSFKRFVSKMLVKYF</sequence>
<dbReference type="PIRSF" id="PIRSF036492">
    <property type="entry name" value="ALDH"/>
    <property type="match status" value="1"/>
</dbReference>
<dbReference type="InterPro" id="IPR012394">
    <property type="entry name" value="Aldehyde_DH_NAD(P)"/>
</dbReference>
<evidence type="ECO:0000256" key="6">
    <source>
        <dbReference type="RuleBase" id="RU003345"/>
    </source>
</evidence>
<dbReference type="EMBL" id="JAPFQN010000006">
    <property type="protein sequence ID" value="MCX2744919.1"/>
    <property type="molecule type" value="Genomic_DNA"/>
</dbReference>
<dbReference type="PANTHER" id="PTHR43570:SF20">
    <property type="entry name" value="ALDEHYDE DEHYDROGENASE ALDX-RELATED"/>
    <property type="match status" value="1"/>
</dbReference>
<evidence type="ECO:0000313" key="9">
    <source>
        <dbReference type="EMBL" id="MCX2744919.1"/>
    </source>
</evidence>
<evidence type="ECO:0000256" key="1">
    <source>
        <dbReference type="ARBA" id="ARBA00009986"/>
    </source>
</evidence>
<proteinExistence type="inferred from homology"/>
<dbReference type="PROSITE" id="PS00687">
    <property type="entry name" value="ALDEHYDE_DEHYDR_GLU"/>
    <property type="match status" value="1"/>
</dbReference>
<organism evidence="9 10">
    <name type="scientific">Mangrovivirga halotolerans</name>
    <dbReference type="NCBI Taxonomy" id="2993936"/>
    <lineage>
        <taxon>Bacteria</taxon>
        <taxon>Pseudomonadati</taxon>
        <taxon>Bacteroidota</taxon>
        <taxon>Cytophagia</taxon>
        <taxon>Cytophagales</taxon>
        <taxon>Mangrovivirgaceae</taxon>
        <taxon>Mangrovivirga</taxon>
    </lineage>
</organism>
<protein>
    <recommendedName>
        <fullName evidence="4">Aldehyde dehydrogenase</fullName>
    </recommendedName>
</protein>
<feature type="coiled-coil region" evidence="7">
    <location>
        <begin position="35"/>
        <end position="62"/>
    </location>
</feature>
<dbReference type="Proteomes" id="UP001209885">
    <property type="component" value="Unassembled WGS sequence"/>
</dbReference>
<dbReference type="Gene3D" id="3.40.309.10">
    <property type="entry name" value="Aldehyde Dehydrogenase, Chain A, domain 2"/>
    <property type="match status" value="1"/>
</dbReference>
<keyword evidence="2 4" id="KW-0560">Oxidoreductase</keyword>
<dbReference type="PANTHER" id="PTHR43570">
    <property type="entry name" value="ALDEHYDE DEHYDROGENASE"/>
    <property type="match status" value="1"/>
</dbReference>
<dbReference type="SUPFAM" id="SSF53720">
    <property type="entry name" value="ALDH-like"/>
    <property type="match status" value="1"/>
</dbReference>
<dbReference type="InterPro" id="IPR016160">
    <property type="entry name" value="Ald_DH_CS_CYS"/>
</dbReference>
<evidence type="ECO:0000256" key="5">
    <source>
        <dbReference type="PROSITE-ProRule" id="PRU10007"/>
    </source>
</evidence>
<evidence type="ECO:0000313" key="10">
    <source>
        <dbReference type="Proteomes" id="UP001209885"/>
    </source>
</evidence>
<dbReference type="InterPro" id="IPR016161">
    <property type="entry name" value="Ald_DH/histidinol_DH"/>
</dbReference>
<dbReference type="InterPro" id="IPR029510">
    <property type="entry name" value="Ald_DH_CS_GLU"/>
</dbReference>
<gene>
    <name evidence="9" type="ORF">OO013_13635</name>
</gene>
<dbReference type="Gene3D" id="3.40.605.10">
    <property type="entry name" value="Aldehyde Dehydrogenase, Chain A, domain 1"/>
    <property type="match status" value="1"/>
</dbReference>
<evidence type="ECO:0000259" key="8">
    <source>
        <dbReference type="Pfam" id="PF00171"/>
    </source>
</evidence>
<dbReference type="RefSeq" id="WP_266057450.1">
    <property type="nucleotide sequence ID" value="NZ_JAPFQN010000006.1"/>
</dbReference>
<comment type="caution">
    <text evidence="9">The sequence shown here is derived from an EMBL/GenBank/DDBJ whole genome shotgun (WGS) entry which is preliminary data.</text>
</comment>
<name>A0ABT3RT08_9BACT</name>